<dbReference type="EMBL" id="ABDG02000028">
    <property type="protein sequence ID" value="EHK40029.1"/>
    <property type="molecule type" value="Genomic_DNA"/>
</dbReference>
<dbReference type="KEGG" id="tatv:25783702"/>
<comment type="caution">
    <text evidence="2">The sequence shown here is derived from an EMBL/GenBank/DDBJ whole genome shotgun (WGS) entry which is preliminary data.</text>
</comment>
<dbReference type="HOGENOM" id="CLU_191639_0_0_1"/>
<keyword evidence="3" id="KW-1185">Reference proteome</keyword>
<name>G9PAJ6_HYPAI</name>
<feature type="region of interest" description="Disordered" evidence="1">
    <location>
        <begin position="1"/>
        <end position="78"/>
    </location>
</feature>
<proteinExistence type="predicted"/>
<dbReference type="OrthoDB" id="4899564at2759"/>
<evidence type="ECO:0000313" key="3">
    <source>
        <dbReference type="Proteomes" id="UP000005426"/>
    </source>
</evidence>
<evidence type="ECO:0000256" key="1">
    <source>
        <dbReference type="SAM" id="MobiDB-lite"/>
    </source>
</evidence>
<accession>G9PAJ6</accession>
<dbReference type="OMA" id="INHHRRD"/>
<protein>
    <submittedName>
        <fullName evidence="2">Uncharacterized protein</fullName>
    </submittedName>
</protein>
<evidence type="ECO:0000313" key="2">
    <source>
        <dbReference type="EMBL" id="EHK40029.1"/>
    </source>
</evidence>
<gene>
    <name evidence="2" type="ORF">TRIATDRAFT_322515</name>
</gene>
<dbReference type="RefSeq" id="XP_013938191.1">
    <property type="nucleotide sequence ID" value="XM_014082716.1"/>
</dbReference>
<dbReference type="AlphaFoldDB" id="G9PAJ6"/>
<feature type="compositionally biased region" description="Low complexity" evidence="1">
    <location>
        <begin position="14"/>
        <end position="39"/>
    </location>
</feature>
<organism evidence="2 3">
    <name type="scientific">Hypocrea atroviridis (strain ATCC 20476 / IMI 206040)</name>
    <name type="common">Trichoderma atroviride</name>
    <dbReference type="NCBI Taxonomy" id="452589"/>
    <lineage>
        <taxon>Eukaryota</taxon>
        <taxon>Fungi</taxon>
        <taxon>Dikarya</taxon>
        <taxon>Ascomycota</taxon>
        <taxon>Pezizomycotina</taxon>
        <taxon>Sordariomycetes</taxon>
        <taxon>Hypocreomycetidae</taxon>
        <taxon>Hypocreales</taxon>
        <taxon>Hypocreaceae</taxon>
        <taxon>Trichoderma</taxon>
    </lineage>
</organism>
<dbReference type="GeneID" id="25783702"/>
<dbReference type="eggNOG" id="ENOG502T5XM">
    <property type="taxonomic scope" value="Eukaryota"/>
</dbReference>
<sequence length="78" mass="8534">MSNRGSSVYVHQDSYPSRSSSSSGRSAAPSPRPSITTSREYGARDHTSQVIRSGPNTVIQHNKRHYDPSSPSPSYRGQ</sequence>
<feature type="compositionally biased region" description="Polar residues" evidence="1">
    <location>
        <begin position="48"/>
        <end position="60"/>
    </location>
</feature>
<reference evidence="2 3" key="1">
    <citation type="journal article" date="2011" name="Genome Biol.">
        <title>Comparative genome sequence analysis underscores mycoparasitism as the ancestral life style of Trichoderma.</title>
        <authorList>
            <person name="Kubicek C.P."/>
            <person name="Herrera-Estrella A."/>
            <person name="Seidl-Seiboth V."/>
            <person name="Martinez D.A."/>
            <person name="Druzhinina I.S."/>
            <person name="Thon M."/>
            <person name="Zeilinger S."/>
            <person name="Casas-Flores S."/>
            <person name="Horwitz B.A."/>
            <person name="Mukherjee P.K."/>
            <person name="Mukherjee M."/>
            <person name="Kredics L."/>
            <person name="Alcaraz L.D."/>
            <person name="Aerts A."/>
            <person name="Antal Z."/>
            <person name="Atanasova L."/>
            <person name="Cervantes-Badillo M.G."/>
            <person name="Challacombe J."/>
            <person name="Chertkov O."/>
            <person name="McCluskey K."/>
            <person name="Coulpier F."/>
            <person name="Deshpande N."/>
            <person name="von Doehren H."/>
            <person name="Ebbole D.J."/>
            <person name="Esquivel-Naranjo E.U."/>
            <person name="Fekete E."/>
            <person name="Flipphi M."/>
            <person name="Glaser F."/>
            <person name="Gomez-Rodriguez E.Y."/>
            <person name="Gruber S."/>
            <person name="Han C."/>
            <person name="Henrissat B."/>
            <person name="Hermosa R."/>
            <person name="Hernandez-Onate M."/>
            <person name="Karaffa L."/>
            <person name="Kosti I."/>
            <person name="Le Crom S."/>
            <person name="Lindquist E."/>
            <person name="Lucas S."/>
            <person name="Luebeck M."/>
            <person name="Luebeck P.S."/>
            <person name="Margeot A."/>
            <person name="Metz B."/>
            <person name="Misra M."/>
            <person name="Nevalainen H."/>
            <person name="Omann M."/>
            <person name="Packer N."/>
            <person name="Perrone G."/>
            <person name="Uresti-Rivera E.E."/>
            <person name="Salamov A."/>
            <person name="Schmoll M."/>
            <person name="Seiboth B."/>
            <person name="Shapiro H."/>
            <person name="Sukno S."/>
            <person name="Tamayo-Ramos J.A."/>
            <person name="Tisch D."/>
            <person name="Wiest A."/>
            <person name="Wilkinson H.H."/>
            <person name="Zhang M."/>
            <person name="Coutinho P.M."/>
            <person name="Kenerley C.M."/>
            <person name="Monte E."/>
            <person name="Baker S.E."/>
            <person name="Grigoriev I.V."/>
        </authorList>
    </citation>
    <scope>NUCLEOTIDE SEQUENCE [LARGE SCALE GENOMIC DNA]</scope>
    <source>
        <strain evidence="3">ATCC 20476 / IMI 206040</strain>
    </source>
</reference>
<dbReference type="Proteomes" id="UP000005426">
    <property type="component" value="Unassembled WGS sequence"/>
</dbReference>